<feature type="active site" description="Proton donor" evidence="7">
    <location>
        <position position="88"/>
    </location>
</feature>
<feature type="binding site" evidence="7">
    <location>
        <begin position="56"/>
        <end position="58"/>
    </location>
    <ligand>
        <name>5-amino-6-(D-ribitylamino)uracil</name>
        <dbReference type="ChEBI" id="CHEBI:15934"/>
    </ligand>
</feature>
<feature type="binding site" evidence="7">
    <location>
        <begin position="85"/>
        <end position="86"/>
    </location>
    <ligand>
        <name>(2S)-2-hydroxy-3-oxobutyl phosphate</name>
        <dbReference type="ChEBI" id="CHEBI:58830"/>
    </ligand>
</feature>
<sequence length="158" mass="16358">MNQFTGQLISQHKRVGIVVAQFNELVTSRLLEGCVSQLALLGIADAAITVVHVPGAMEIPREVKLLGDTGQVDGIIALGAVIRGETAHFDYVCQAATTGLAALTLNGPVPVMFGVLTTDNTEQALARAGGKAGNKGAECANGLMQMLAVEAQIAEMSD</sequence>
<dbReference type="GO" id="GO:0000906">
    <property type="term" value="F:6,7-dimethyl-8-ribityllumazine synthase activity"/>
    <property type="evidence" value="ECO:0007669"/>
    <property type="project" value="UniProtKB-UniRule"/>
</dbReference>
<comment type="function">
    <text evidence="7">Catalyzes the formation of 6,7-dimethyl-8-ribityllumazine by condensation of 5-amino-6-(D-ribitylamino)uracil with 3,4-dihydroxy-2-butanone 4-phosphate. This is the penultimate step in the biosynthesis of riboflavin.</text>
</comment>
<feature type="binding site" evidence="7">
    <location>
        <position position="113"/>
    </location>
    <ligand>
        <name>5-amino-6-(D-ribitylamino)uracil</name>
        <dbReference type="ChEBI" id="CHEBI:15934"/>
    </ligand>
</feature>
<dbReference type="SUPFAM" id="SSF52121">
    <property type="entry name" value="Lumazine synthase"/>
    <property type="match status" value="1"/>
</dbReference>
<keyword evidence="4 7" id="KW-0686">Riboflavin biosynthesis</keyword>
<dbReference type="CDD" id="cd09209">
    <property type="entry name" value="Lumazine_synthase-I"/>
    <property type="match status" value="1"/>
</dbReference>
<evidence type="ECO:0000256" key="6">
    <source>
        <dbReference type="ARBA" id="ARBA00048785"/>
    </source>
</evidence>
<dbReference type="GO" id="GO:0009349">
    <property type="term" value="C:riboflavin synthase complex"/>
    <property type="evidence" value="ECO:0007669"/>
    <property type="project" value="UniProtKB-UniRule"/>
</dbReference>
<gene>
    <name evidence="7" type="primary">ribH</name>
    <name evidence="8" type="ORF">FD47_GL001343</name>
</gene>
<dbReference type="InterPro" id="IPR002180">
    <property type="entry name" value="LS/RS"/>
</dbReference>
<dbReference type="UniPathway" id="UPA00275">
    <property type="reaction ID" value="UER00404"/>
</dbReference>
<feature type="binding site" evidence="7">
    <location>
        <position position="22"/>
    </location>
    <ligand>
        <name>5-amino-6-(D-ribitylamino)uracil</name>
        <dbReference type="ChEBI" id="CHEBI:15934"/>
    </ligand>
</feature>
<evidence type="ECO:0000256" key="4">
    <source>
        <dbReference type="ARBA" id="ARBA00022619"/>
    </source>
</evidence>
<name>A0A0R1YTT7_9LACO</name>
<dbReference type="PANTHER" id="PTHR21058">
    <property type="entry name" value="6,7-DIMETHYL-8-RIBITYLLUMAZINE SYNTHASE DMRL SYNTHASE LUMAZINE SYNTHASE"/>
    <property type="match status" value="1"/>
</dbReference>
<dbReference type="PATRIC" id="fig|1423786.4.peg.1441"/>
<dbReference type="RefSeq" id="WP_054732441.1">
    <property type="nucleotide sequence ID" value="NZ_AZFZ01000003.1"/>
</dbReference>
<dbReference type="InterPro" id="IPR034964">
    <property type="entry name" value="LS"/>
</dbReference>
<comment type="pathway">
    <text evidence="1 7">Cofactor biosynthesis; riboflavin biosynthesis; riboflavin from 2-hydroxy-3-oxobutyl phosphate and 5-amino-6-(D-ribitylamino)uracil: step 1/2.</text>
</comment>
<dbReference type="HAMAP" id="MF_00178">
    <property type="entry name" value="Lumazine_synth"/>
    <property type="match status" value="1"/>
</dbReference>
<dbReference type="GO" id="GO:0005829">
    <property type="term" value="C:cytosol"/>
    <property type="evidence" value="ECO:0007669"/>
    <property type="project" value="TreeGrafter"/>
</dbReference>
<proteinExistence type="inferred from homology"/>
<evidence type="ECO:0000313" key="8">
    <source>
        <dbReference type="EMBL" id="KRM45514.1"/>
    </source>
</evidence>
<evidence type="ECO:0000313" key="9">
    <source>
        <dbReference type="Proteomes" id="UP000051010"/>
    </source>
</evidence>
<keyword evidence="5 7" id="KW-0808">Transferase</keyword>
<protein>
    <recommendedName>
        <fullName evidence="3 7">6,7-dimethyl-8-ribityllumazine synthase</fullName>
        <shortName evidence="7">DMRL synthase</shortName>
        <shortName evidence="7">LS</shortName>
        <shortName evidence="7">Lumazine synthase</shortName>
        <ecNumber evidence="3 7">2.5.1.78</ecNumber>
    </recommendedName>
</protein>
<dbReference type="Pfam" id="PF00885">
    <property type="entry name" value="DMRL_synthase"/>
    <property type="match status" value="1"/>
</dbReference>
<comment type="similarity">
    <text evidence="2 7">Belongs to the DMRL synthase family.</text>
</comment>
<reference evidence="8 9" key="1">
    <citation type="journal article" date="2015" name="Genome Announc.">
        <title>Expanding the biotechnology potential of lactobacilli through comparative genomics of 213 strains and associated genera.</title>
        <authorList>
            <person name="Sun Z."/>
            <person name="Harris H.M."/>
            <person name="McCann A."/>
            <person name="Guo C."/>
            <person name="Argimon S."/>
            <person name="Zhang W."/>
            <person name="Yang X."/>
            <person name="Jeffery I.B."/>
            <person name="Cooney J.C."/>
            <person name="Kagawa T.F."/>
            <person name="Liu W."/>
            <person name="Song Y."/>
            <person name="Salvetti E."/>
            <person name="Wrobel A."/>
            <person name="Rasinkangas P."/>
            <person name="Parkhill J."/>
            <person name="Rea M.C."/>
            <person name="O'Sullivan O."/>
            <person name="Ritari J."/>
            <person name="Douillard F.P."/>
            <person name="Paul Ross R."/>
            <person name="Yang R."/>
            <person name="Briner A.E."/>
            <person name="Felis G.E."/>
            <person name="de Vos W.M."/>
            <person name="Barrangou R."/>
            <person name="Klaenhammer T.R."/>
            <person name="Caufield P.W."/>
            <person name="Cui Y."/>
            <person name="Zhang H."/>
            <person name="O'Toole P.W."/>
        </authorList>
    </citation>
    <scope>NUCLEOTIDE SEQUENCE [LARGE SCALE GENOMIC DNA]</scope>
    <source>
        <strain evidence="8 9">DSM 18390</strain>
    </source>
</reference>
<dbReference type="Proteomes" id="UP000051010">
    <property type="component" value="Unassembled WGS sequence"/>
</dbReference>
<comment type="catalytic activity">
    <reaction evidence="6 7">
        <text>(2S)-2-hydroxy-3-oxobutyl phosphate + 5-amino-6-(D-ribitylamino)uracil = 6,7-dimethyl-8-(1-D-ribityl)lumazine + phosphate + 2 H2O + H(+)</text>
        <dbReference type="Rhea" id="RHEA:26152"/>
        <dbReference type="ChEBI" id="CHEBI:15377"/>
        <dbReference type="ChEBI" id="CHEBI:15378"/>
        <dbReference type="ChEBI" id="CHEBI:15934"/>
        <dbReference type="ChEBI" id="CHEBI:43474"/>
        <dbReference type="ChEBI" id="CHEBI:58201"/>
        <dbReference type="ChEBI" id="CHEBI:58830"/>
        <dbReference type="EC" id="2.5.1.78"/>
    </reaction>
</comment>
<organism evidence="8 9">
    <name type="scientific">Lentilactobacillus parafarraginis DSM 18390 = JCM 14109</name>
    <dbReference type="NCBI Taxonomy" id="1423786"/>
    <lineage>
        <taxon>Bacteria</taxon>
        <taxon>Bacillati</taxon>
        <taxon>Bacillota</taxon>
        <taxon>Bacilli</taxon>
        <taxon>Lactobacillales</taxon>
        <taxon>Lactobacillaceae</taxon>
        <taxon>Lentilactobacillus</taxon>
    </lineage>
</organism>
<evidence type="ECO:0000256" key="5">
    <source>
        <dbReference type="ARBA" id="ARBA00022679"/>
    </source>
</evidence>
<evidence type="ECO:0000256" key="7">
    <source>
        <dbReference type="HAMAP-Rule" id="MF_00178"/>
    </source>
</evidence>
<accession>A0A0R1YTT7</accession>
<evidence type="ECO:0000256" key="3">
    <source>
        <dbReference type="ARBA" id="ARBA00012664"/>
    </source>
</evidence>
<feature type="binding site" evidence="7">
    <location>
        <begin position="80"/>
        <end position="82"/>
    </location>
    <ligand>
        <name>5-amino-6-(D-ribitylamino)uracil</name>
        <dbReference type="ChEBI" id="CHEBI:15934"/>
    </ligand>
</feature>
<evidence type="ECO:0000256" key="1">
    <source>
        <dbReference type="ARBA" id="ARBA00004917"/>
    </source>
</evidence>
<evidence type="ECO:0000256" key="2">
    <source>
        <dbReference type="ARBA" id="ARBA00007424"/>
    </source>
</evidence>
<dbReference type="InterPro" id="IPR036467">
    <property type="entry name" value="LS/RS_sf"/>
</dbReference>
<feature type="binding site" evidence="7">
    <location>
        <position position="127"/>
    </location>
    <ligand>
        <name>(2S)-2-hydroxy-3-oxobutyl phosphate</name>
        <dbReference type="ChEBI" id="CHEBI:58830"/>
    </ligand>
</feature>
<dbReference type="PANTHER" id="PTHR21058:SF0">
    <property type="entry name" value="6,7-DIMETHYL-8-RIBITYLLUMAZINE SYNTHASE"/>
    <property type="match status" value="1"/>
</dbReference>
<dbReference type="EMBL" id="AZFZ01000003">
    <property type="protein sequence ID" value="KRM45514.1"/>
    <property type="molecule type" value="Genomic_DNA"/>
</dbReference>
<comment type="caution">
    <text evidence="8">The sequence shown here is derived from an EMBL/GenBank/DDBJ whole genome shotgun (WGS) entry which is preliminary data.</text>
</comment>
<dbReference type="GO" id="GO:0009231">
    <property type="term" value="P:riboflavin biosynthetic process"/>
    <property type="evidence" value="ECO:0007669"/>
    <property type="project" value="UniProtKB-UniRule"/>
</dbReference>
<dbReference type="AlphaFoldDB" id="A0A0R1YTT7"/>
<dbReference type="Gene3D" id="3.40.50.960">
    <property type="entry name" value="Lumazine/riboflavin synthase"/>
    <property type="match status" value="1"/>
</dbReference>
<dbReference type="NCBIfam" id="TIGR00114">
    <property type="entry name" value="lumazine-synth"/>
    <property type="match status" value="1"/>
</dbReference>
<dbReference type="EC" id="2.5.1.78" evidence="3 7"/>